<dbReference type="PIRSF" id="PIRSF012293">
    <property type="entry name" value="EutA"/>
    <property type="match status" value="1"/>
</dbReference>
<dbReference type="SUPFAM" id="SSF53067">
    <property type="entry name" value="Actin-like ATPase domain"/>
    <property type="match status" value="1"/>
</dbReference>
<evidence type="ECO:0000313" key="2">
    <source>
        <dbReference type="Proteomes" id="UP000019482"/>
    </source>
</evidence>
<accession>W6N6B9</accession>
<protein>
    <submittedName>
        <fullName evidence="1">Ethanolamine utilization protein EutA</fullName>
    </submittedName>
</protein>
<reference evidence="1 2" key="1">
    <citation type="journal article" date="2015" name="Genome Announc.">
        <title>Draft Genome Sequence of Clostridium tyrobutyricum Strain DIVETGP, Isolated from Cow's Milk for Grana Padano Production.</title>
        <authorList>
            <person name="Soggiu A."/>
            <person name="Piras C."/>
            <person name="Gaiarsa S."/>
            <person name="Sassera D."/>
            <person name="Roncada P."/>
            <person name="Bendixen E."/>
            <person name="Brasca M."/>
            <person name="Bonizzi L."/>
        </authorList>
    </citation>
    <scope>NUCLEOTIDE SEQUENCE [LARGE SCALE GENOMIC DNA]</scope>
    <source>
        <strain evidence="1 2">DIVETGP</strain>
    </source>
</reference>
<proteinExistence type="predicted"/>
<evidence type="ECO:0000313" key="1">
    <source>
        <dbReference type="EMBL" id="CDL90814.1"/>
    </source>
</evidence>
<dbReference type="AlphaFoldDB" id="W6N6B9"/>
<organism evidence="1 2">
    <name type="scientific">Clostridium tyrobutyricum DIVETGP</name>
    <dbReference type="NCBI Taxonomy" id="1408889"/>
    <lineage>
        <taxon>Bacteria</taxon>
        <taxon>Bacillati</taxon>
        <taxon>Bacillota</taxon>
        <taxon>Clostridia</taxon>
        <taxon>Eubacteriales</taxon>
        <taxon>Clostridiaceae</taxon>
        <taxon>Clostridium</taxon>
    </lineage>
</organism>
<dbReference type="InterPro" id="IPR043129">
    <property type="entry name" value="ATPase_NBD"/>
</dbReference>
<comment type="caution">
    <text evidence="1">The sequence shown here is derived from an EMBL/GenBank/DDBJ whole genome shotgun (WGS) entry which is preliminary data.</text>
</comment>
<name>W6N6B9_CLOTY</name>
<dbReference type="EMBL" id="CBXI010000010">
    <property type="protein sequence ID" value="CDL90814.1"/>
    <property type="molecule type" value="Genomic_DNA"/>
</dbReference>
<dbReference type="RefSeq" id="WP_017895413.1">
    <property type="nucleotide sequence ID" value="NZ_CBXI010000010.1"/>
</dbReference>
<keyword evidence="2" id="KW-1185">Reference proteome</keyword>
<gene>
    <name evidence="1" type="ORF">CTDIVETGP_0884</name>
</gene>
<dbReference type="Pfam" id="PF06277">
    <property type="entry name" value="EutA"/>
    <property type="match status" value="1"/>
</dbReference>
<dbReference type="Proteomes" id="UP000019482">
    <property type="component" value="Unassembled WGS sequence"/>
</dbReference>
<dbReference type="InterPro" id="IPR009377">
    <property type="entry name" value="EutA"/>
</dbReference>
<dbReference type="OrthoDB" id="1542at2"/>
<dbReference type="GeneID" id="29418935"/>
<sequence length="469" mass="51607">MQDKILSVGIDIGTTTTQIIFSEITVQNTASSFLVPKVKITKKVVIYKSNVYFTPLLTKEKIDLNKLKNLILLEYEKAGIKKKDISTGAIIITGETARKENAEQVLKALSDFAGDFVVATAGGDLEAVLAGFGAGASKVSKGIIDKVINFDIGGGTTNAVVFYKGEPVDSFALNIGGRLIQFDEKGIITYISSKIFKLIDILRLNLRIGIKPELKELRLLVNSFINIIMKIANNKNLSKEENDLFIGHENRKIKPEIFMFSGGVAEFIYSNYMVDKLSDVIKYGDIGPLLGSSIRDFLKDKRYRIIESKEKIRATVIGAGSHSIKISGSTIAFDEDILPIKNTPIIKLEDKILSNEESIYKYITSKIKMYTDTLVAIAFRGPESPSYKQIQTMACGIVKSFEVLKSQLIIVVVENDFAKALGQTIKSKYNNKDIICIDGISTSNGDYIDIGKPIAGAIPVVVKTLIFNS</sequence>